<dbReference type="AlphaFoldDB" id="A3II37"/>
<gene>
    <name evidence="1" type="ORF">CY0110_16777</name>
</gene>
<organism evidence="1 2">
    <name type="scientific">Crocosphaera chwakensis CCY0110</name>
    <dbReference type="NCBI Taxonomy" id="391612"/>
    <lineage>
        <taxon>Bacteria</taxon>
        <taxon>Bacillati</taxon>
        <taxon>Cyanobacteriota</taxon>
        <taxon>Cyanophyceae</taxon>
        <taxon>Oscillatoriophycideae</taxon>
        <taxon>Chroococcales</taxon>
        <taxon>Aphanothecaceae</taxon>
        <taxon>Crocosphaera</taxon>
        <taxon>Crocosphaera chwakensis</taxon>
    </lineage>
</organism>
<dbReference type="EMBL" id="AAXW01000002">
    <property type="protein sequence ID" value="EAZ93469.1"/>
    <property type="molecule type" value="Genomic_DNA"/>
</dbReference>
<sequence>MFKKIAFAIISNTIDNALTLHLGRSLHDSRYFHACIKFYHDRG</sequence>
<accession>A3II37</accession>
<dbReference type="Proteomes" id="UP000003781">
    <property type="component" value="Unassembled WGS sequence"/>
</dbReference>
<reference evidence="1 2" key="1">
    <citation type="submission" date="2007-03" db="EMBL/GenBank/DDBJ databases">
        <authorList>
            <person name="Stal L."/>
            <person name="Ferriera S."/>
            <person name="Johnson J."/>
            <person name="Kravitz S."/>
            <person name="Beeson K."/>
            <person name="Sutton G."/>
            <person name="Rogers Y.-H."/>
            <person name="Friedman R."/>
            <person name="Frazier M."/>
            <person name="Venter J.C."/>
        </authorList>
    </citation>
    <scope>NUCLEOTIDE SEQUENCE [LARGE SCALE GENOMIC DNA]</scope>
    <source>
        <strain evidence="1 2">CCY0110</strain>
    </source>
</reference>
<comment type="caution">
    <text evidence="1">The sequence shown here is derived from an EMBL/GenBank/DDBJ whole genome shotgun (WGS) entry which is preliminary data.</text>
</comment>
<evidence type="ECO:0000313" key="1">
    <source>
        <dbReference type="EMBL" id="EAZ93469.1"/>
    </source>
</evidence>
<keyword evidence="2" id="KW-1185">Reference proteome</keyword>
<name>A3II37_9CHRO</name>
<proteinExistence type="predicted"/>
<evidence type="ECO:0000313" key="2">
    <source>
        <dbReference type="Proteomes" id="UP000003781"/>
    </source>
</evidence>
<protein>
    <submittedName>
        <fullName evidence="1">Uncharacterized protein</fullName>
    </submittedName>
</protein>